<evidence type="ECO:0000256" key="1">
    <source>
        <dbReference type="ARBA" id="ARBA00004442"/>
    </source>
</evidence>
<evidence type="ECO:0000256" key="6">
    <source>
        <dbReference type="SAM" id="SignalP"/>
    </source>
</evidence>
<dbReference type="AlphaFoldDB" id="A0A385SNJ1"/>
<comment type="subcellular location">
    <subcellularLocation>
        <location evidence="1">Cell outer membrane</location>
    </subcellularLocation>
</comment>
<dbReference type="Proteomes" id="UP000266183">
    <property type="component" value="Chromosome"/>
</dbReference>
<evidence type="ECO:0000256" key="5">
    <source>
        <dbReference type="ARBA" id="ARBA00023237"/>
    </source>
</evidence>
<dbReference type="Gene3D" id="1.25.40.390">
    <property type="match status" value="1"/>
</dbReference>
<proteinExistence type="inferred from homology"/>
<feature type="domain" description="SusD-like N-terminal" evidence="8">
    <location>
        <begin position="97"/>
        <end position="226"/>
    </location>
</feature>
<evidence type="ECO:0000313" key="9">
    <source>
        <dbReference type="EMBL" id="AYB32554.1"/>
    </source>
</evidence>
<evidence type="ECO:0000313" key="10">
    <source>
        <dbReference type="Proteomes" id="UP000266183"/>
    </source>
</evidence>
<keyword evidence="10" id="KW-1185">Reference proteome</keyword>
<keyword evidence="4" id="KW-0472">Membrane</keyword>
<dbReference type="Pfam" id="PF14322">
    <property type="entry name" value="SusD-like_3"/>
    <property type="match status" value="1"/>
</dbReference>
<accession>A0A385SNJ1</accession>
<evidence type="ECO:0000259" key="7">
    <source>
        <dbReference type="Pfam" id="PF07980"/>
    </source>
</evidence>
<evidence type="ECO:0000259" key="8">
    <source>
        <dbReference type="Pfam" id="PF14322"/>
    </source>
</evidence>
<keyword evidence="3 6" id="KW-0732">Signal</keyword>
<dbReference type="InterPro" id="IPR011990">
    <property type="entry name" value="TPR-like_helical_dom_sf"/>
</dbReference>
<organism evidence="9 10">
    <name type="scientific">Chryseolinea soli</name>
    <dbReference type="NCBI Taxonomy" id="2321403"/>
    <lineage>
        <taxon>Bacteria</taxon>
        <taxon>Pseudomonadati</taxon>
        <taxon>Bacteroidota</taxon>
        <taxon>Cytophagia</taxon>
        <taxon>Cytophagales</taxon>
        <taxon>Fulvivirgaceae</taxon>
        <taxon>Chryseolinea</taxon>
    </lineage>
</organism>
<protein>
    <submittedName>
        <fullName evidence="9">RagB/SusD family nutrient uptake outer membrane protein</fullName>
    </submittedName>
</protein>
<reference evidence="10" key="1">
    <citation type="submission" date="2018-09" db="EMBL/GenBank/DDBJ databases">
        <title>Chryseolinea sp. KIS68-18 isolated from soil.</title>
        <authorList>
            <person name="Weon H.-Y."/>
            <person name="Kwon S.-W."/>
            <person name="Lee S.A."/>
        </authorList>
    </citation>
    <scope>NUCLEOTIDE SEQUENCE [LARGE SCALE GENOMIC DNA]</scope>
    <source>
        <strain evidence="10">KIS68-18</strain>
    </source>
</reference>
<dbReference type="RefSeq" id="WP_119755806.1">
    <property type="nucleotide sequence ID" value="NZ_CP032382.1"/>
</dbReference>
<dbReference type="GO" id="GO:0009279">
    <property type="term" value="C:cell outer membrane"/>
    <property type="evidence" value="ECO:0007669"/>
    <property type="project" value="UniProtKB-SubCell"/>
</dbReference>
<dbReference type="InterPro" id="IPR033985">
    <property type="entry name" value="SusD-like_N"/>
</dbReference>
<dbReference type="PROSITE" id="PS51257">
    <property type="entry name" value="PROKAR_LIPOPROTEIN"/>
    <property type="match status" value="1"/>
</dbReference>
<dbReference type="InterPro" id="IPR012944">
    <property type="entry name" value="SusD_RagB_dom"/>
</dbReference>
<evidence type="ECO:0000256" key="2">
    <source>
        <dbReference type="ARBA" id="ARBA00006275"/>
    </source>
</evidence>
<evidence type="ECO:0000256" key="3">
    <source>
        <dbReference type="ARBA" id="ARBA00022729"/>
    </source>
</evidence>
<keyword evidence="5" id="KW-0998">Cell outer membrane</keyword>
<name>A0A385SNJ1_9BACT</name>
<dbReference type="Pfam" id="PF07980">
    <property type="entry name" value="SusD_RagB"/>
    <property type="match status" value="1"/>
</dbReference>
<dbReference type="OrthoDB" id="636214at2"/>
<evidence type="ECO:0000256" key="4">
    <source>
        <dbReference type="ARBA" id="ARBA00023136"/>
    </source>
</evidence>
<dbReference type="KEGG" id="chk:D4L85_19105"/>
<feature type="domain" description="RagB/SusD" evidence="7">
    <location>
        <begin position="342"/>
        <end position="488"/>
    </location>
</feature>
<gene>
    <name evidence="9" type="ORF">D4L85_19105</name>
</gene>
<dbReference type="SUPFAM" id="SSF48452">
    <property type="entry name" value="TPR-like"/>
    <property type="match status" value="1"/>
</dbReference>
<comment type="similarity">
    <text evidence="2">Belongs to the SusD family.</text>
</comment>
<feature type="signal peptide" evidence="6">
    <location>
        <begin position="1"/>
        <end position="24"/>
    </location>
</feature>
<feature type="chain" id="PRO_5017289313" evidence="6">
    <location>
        <begin position="25"/>
        <end position="489"/>
    </location>
</feature>
<sequence>MKSLTIHMKTAGAILLLSLLSVSCKDFLEENPKDRQTTTNFYTTEENALSAVNAIYAHLNSQSGDTFGGVYFGGFWVTEGLSSDEMINLQSGSPDQDQLATFTQDPNNATLYEIWKQHYKAISLANVAIAKIPGIQMDETLKARYINEAKFLRGLLYFNLVRMFGRIPLLTSDITSTTPPAAEVDAIYTQILADFNDATNLPADQADGRGRATAGAAHALLAKVYLTRKDYDNAIAECEKVINSGKYELWDNFADIFKIANRGMKEAIFSVGFGTAGSALSFWEVAQVHVRLLPPELASAGITSNTLGWTAPTQALVDSYDATDERRDVTVFNRFSETVGGTAYNVPFSRYYFRKYWDVTVPTEFNTSEANIDFPVIRYADVLLMYAEALNEKDRSQEAHDAVNLVRHRANLADLSGLSKDAFRDAVLVERRHELAAEGHRWFDLVRTGKLEQLVPLAKPGVIPQAKHYLFPIPQRERDLDPNLPQNDY</sequence>
<dbReference type="EMBL" id="CP032382">
    <property type="protein sequence ID" value="AYB32554.1"/>
    <property type="molecule type" value="Genomic_DNA"/>
</dbReference>
<dbReference type="CDD" id="cd08977">
    <property type="entry name" value="SusD"/>
    <property type="match status" value="1"/>
</dbReference>